<dbReference type="AlphaFoldDB" id="A0A0E0JJQ5"/>
<evidence type="ECO:0000313" key="2">
    <source>
        <dbReference type="Proteomes" id="UP000026962"/>
    </source>
</evidence>
<dbReference type="EnsemblPlants" id="OPUNC01G18840.1">
    <property type="protein sequence ID" value="OPUNC01G18840.1"/>
    <property type="gene ID" value="OPUNC01G18840"/>
</dbReference>
<keyword evidence="2" id="KW-1185">Reference proteome</keyword>
<proteinExistence type="predicted"/>
<evidence type="ECO:0000313" key="1">
    <source>
        <dbReference type="EnsemblPlants" id="OPUNC01G18840.1"/>
    </source>
</evidence>
<reference evidence="1" key="2">
    <citation type="submission" date="2018-05" db="EMBL/GenBank/DDBJ databases">
        <title>OpunRS2 (Oryza punctata Reference Sequence Version 2).</title>
        <authorList>
            <person name="Zhang J."/>
            <person name="Kudrna D."/>
            <person name="Lee S."/>
            <person name="Talag J."/>
            <person name="Welchert J."/>
            <person name="Wing R.A."/>
        </authorList>
    </citation>
    <scope>NUCLEOTIDE SEQUENCE [LARGE SCALE GENOMIC DNA]</scope>
</reference>
<dbReference type="Gramene" id="OPUNC01G18840.1">
    <property type="protein sequence ID" value="OPUNC01G18840.1"/>
    <property type="gene ID" value="OPUNC01G18840"/>
</dbReference>
<accession>A0A0E0JJQ5</accession>
<reference evidence="1" key="1">
    <citation type="submission" date="2015-04" db="UniProtKB">
        <authorList>
            <consortium name="EnsemblPlants"/>
        </authorList>
    </citation>
    <scope>IDENTIFICATION</scope>
</reference>
<sequence length="190" mass="21893">MELCSFSSPLCDPLTTKIPEQDFPQYQYGTHNAKSKHPTALRLYAEAARDSPFDARPRALAYYLCLLTDREEEGKHWNAAYASLVPESEIIDRDYPGDYIRTSSPRRWWISSTSWRSRRVPVACAASRTRKLSAEQDTTLSTAERLHRRVLRAYLHAMRSEISDNQSTDLRYPLLPRSLLVLLYLSPVVD</sequence>
<dbReference type="Proteomes" id="UP000026962">
    <property type="component" value="Chromosome 1"/>
</dbReference>
<dbReference type="HOGENOM" id="CLU_1430147_0_0_1"/>
<protein>
    <submittedName>
        <fullName evidence="1">Uncharacterized protein</fullName>
    </submittedName>
</protein>
<name>A0A0E0JJQ5_ORYPU</name>
<organism evidence="1">
    <name type="scientific">Oryza punctata</name>
    <name type="common">Red rice</name>
    <dbReference type="NCBI Taxonomy" id="4537"/>
    <lineage>
        <taxon>Eukaryota</taxon>
        <taxon>Viridiplantae</taxon>
        <taxon>Streptophyta</taxon>
        <taxon>Embryophyta</taxon>
        <taxon>Tracheophyta</taxon>
        <taxon>Spermatophyta</taxon>
        <taxon>Magnoliopsida</taxon>
        <taxon>Liliopsida</taxon>
        <taxon>Poales</taxon>
        <taxon>Poaceae</taxon>
        <taxon>BOP clade</taxon>
        <taxon>Oryzoideae</taxon>
        <taxon>Oryzeae</taxon>
        <taxon>Oryzinae</taxon>
        <taxon>Oryza</taxon>
    </lineage>
</organism>